<reference evidence="2" key="1">
    <citation type="journal article" date="2020" name="mSystems">
        <title>Genome- and Community-Level Interaction Insights into Carbon Utilization and Element Cycling Functions of Hydrothermarchaeota in Hydrothermal Sediment.</title>
        <authorList>
            <person name="Zhou Z."/>
            <person name="Liu Y."/>
            <person name="Xu W."/>
            <person name="Pan J."/>
            <person name="Luo Z.H."/>
            <person name="Li M."/>
        </authorList>
    </citation>
    <scope>NUCLEOTIDE SEQUENCE [LARGE SCALE GENOMIC DNA]</scope>
    <source>
        <strain evidence="2">SpSt-732</strain>
    </source>
</reference>
<comment type="caution">
    <text evidence="2">The sequence shown here is derived from an EMBL/GenBank/DDBJ whole genome shotgun (WGS) entry which is preliminary data.</text>
</comment>
<protein>
    <submittedName>
        <fullName evidence="2">Uncharacterized protein</fullName>
    </submittedName>
</protein>
<keyword evidence="1" id="KW-0812">Transmembrane</keyword>
<proteinExistence type="predicted"/>
<organism evidence="2">
    <name type="scientific">Ignisphaera aggregans</name>
    <dbReference type="NCBI Taxonomy" id="334771"/>
    <lineage>
        <taxon>Archaea</taxon>
        <taxon>Thermoproteota</taxon>
        <taxon>Thermoprotei</taxon>
        <taxon>Desulfurococcales</taxon>
        <taxon>Desulfurococcaceae</taxon>
        <taxon>Ignisphaera</taxon>
    </lineage>
</organism>
<name>A0A7C4FCE0_9CREN</name>
<dbReference type="EMBL" id="DTFF01000041">
    <property type="protein sequence ID" value="HGI87678.1"/>
    <property type="molecule type" value="Genomic_DNA"/>
</dbReference>
<evidence type="ECO:0000256" key="1">
    <source>
        <dbReference type="SAM" id="Phobius"/>
    </source>
</evidence>
<sequence length="61" mass="6932">MRNLGTAYVTVLLVSGLVFLFMFLYAIYTDRYLQALASLAIGLVLVSSSISLFRELREQRQ</sequence>
<feature type="transmembrane region" description="Helical" evidence="1">
    <location>
        <begin position="34"/>
        <end position="53"/>
    </location>
</feature>
<dbReference type="AlphaFoldDB" id="A0A7C4FCE0"/>
<feature type="transmembrane region" description="Helical" evidence="1">
    <location>
        <begin position="7"/>
        <end position="28"/>
    </location>
</feature>
<gene>
    <name evidence="2" type="ORF">ENV14_04720</name>
</gene>
<keyword evidence="1" id="KW-0472">Membrane</keyword>
<accession>A0A7C4FCE0</accession>
<keyword evidence="1" id="KW-1133">Transmembrane helix</keyword>
<evidence type="ECO:0000313" key="2">
    <source>
        <dbReference type="EMBL" id="HGI87678.1"/>
    </source>
</evidence>